<feature type="domain" description="Beta-lactamase-related" evidence="2">
    <location>
        <begin position="53"/>
        <end position="382"/>
    </location>
</feature>
<dbReference type="EC" id="3.-.-.-" evidence="3"/>
<comment type="caution">
    <text evidence="3">The sequence shown here is derived from an EMBL/GenBank/DDBJ whole genome shotgun (WGS) entry which is preliminary data.</text>
</comment>
<keyword evidence="1" id="KW-0732">Signal</keyword>
<dbReference type="GO" id="GO:0016787">
    <property type="term" value="F:hydrolase activity"/>
    <property type="evidence" value="ECO:0007669"/>
    <property type="project" value="UniProtKB-KW"/>
</dbReference>
<keyword evidence="4" id="KW-1185">Reference proteome</keyword>
<evidence type="ECO:0000256" key="1">
    <source>
        <dbReference type="SAM" id="SignalP"/>
    </source>
</evidence>
<evidence type="ECO:0000259" key="2">
    <source>
        <dbReference type="Pfam" id="PF00144"/>
    </source>
</evidence>
<dbReference type="Proteomes" id="UP001620295">
    <property type="component" value="Unassembled WGS sequence"/>
</dbReference>
<dbReference type="Gene3D" id="3.40.710.10">
    <property type="entry name" value="DD-peptidase/beta-lactamase superfamily"/>
    <property type="match status" value="1"/>
</dbReference>
<gene>
    <name evidence="3" type="ORF">ACI2L5_07245</name>
</gene>
<feature type="signal peptide" evidence="1">
    <location>
        <begin position="1"/>
        <end position="24"/>
    </location>
</feature>
<name>A0ABW8LFN3_9ACTN</name>
<dbReference type="EMBL" id="JBJDQH010000002">
    <property type="protein sequence ID" value="MFK4264723.1"/>
    <property type="molecule type" value="Genomic_DNA"/>
</dbReference>
<dbReference type="RefSeq" id="WP_358639760.1">
    <property type="nucleotide sequence ID" value="NZ_JBFAEV010000015.1"/>
</dbReference>
<dbReference type="PANTHER" id="PTHR46825">
    <property type="entry name" value="D-ALANYL-D-ALANINE-CARBOXYPEPTIDASE/ENDOPEPTIDASE AMPH"/>
    <property type="match status" value="1"/>
</dbReference>
<dbReference type="InterPro" id="IPR050491">
    <property type="entry name" value="AmpC-like"/>
</dbReference>
<dbReference type="SUPFAM" id="SSF56601">
    <property type="entry name" value="beta-lactamase/transpeptidase-like"/>
    <property type="match status" value="1"/>
</dbReference>
<proteinExistence type="predicted"/>
<reference evidence="3 4" key="1">
    <citation type="submission" date="2024-11" db="EMBL/GenBank/DDBJ databases">
        <title>The Natural Products Discovery Center: Release of the First 8490 Sequenced Strains for Exploring Actinobacteria Biosynthetic Diversity.</title>
        <authorList>
            <person name="Kalkreuter E."/>
            <person name="Kautsar S.A."/>
            <person name="Yang D."/>
            <person name="Bader C.D."/>
            <person name="Teijaro C.N."/>
            <person name="Fluegel L."/>
            <person name="Davis C.M."/>
            <person name="Simpson J.R."/>
            <person name="Lauterbach L."/>
            <person name="Steele A.D."/>
            <person name="Gui C."/>
            <person name="Meng S."/>
            <person name="Li G."/>
            <person name="Viehrig K."/>
            <person name="Ye F."/>
            <person name="Su P."/>
            <person name="Kiefer A.F."/>
            <person name="Nichols A."/>
            <person name="Cepeda A.J."/>
            <person name="Yan W."/>
            <person name="Fan B."/>
            <person name="Jiang Y."/>
            <person name="Adhikari A."/>
            <person name="Zheng C.-J."/>
            <person name="Schuster L."/>
            <person name="Cowan T.M."/>
            <person name="Smanski M.J."/>
            <person name="Chevrette M.G."/>
            <person name="De Carvalho L.P.S."/>
            <person name="Shen B."/>
        </authorList>
    </citation>
    <scope>NUCLEOTIDE SEQUENCE [LARGE SCALE GENOMIC DNA]</scope>
    <source>
        <strain evidence="3 4">NPDC020863</strain>
    </source>
</reference>
<sequence>MSAVGRRVAACLAALAAVAALVAAAPAPGEARSPGGSSGEVLRRDTAAVHRAGAIGVAAVLDTPSGTATARAGEADLRTGAPMRTDAHYRAGSTVKTFVATVTLQLVGEGRLALDDTVDRWLPGVVSGHGNDGRRITVRQLLQHTSGLRGYTSIPEVFPAGYSARGYYENRFRHYTAGELVAAAVGHPPNSEPGAAYRYSNTNYVVIGMIIERVTGHPWRAEVRDRVIRPLGLTGTSLPGDHPYLPAPYAHGYHTYAEDGRAEDGRRVDTTVFNSTAADASGDLVTTPQDVNRFFGALLTGRLLRPAELAEMRRTVPIPDEPGRRAGLGLETTPLSCGGFYWHHGGNALGYSSENGVTTDGRRAVTVSTNSFDESDTGRQEQADQAVKVLIDHALCGRGG</sequence>
<organism evidence="3 4">
    <name type="scientific">Streptomyces milbemycinicus</name>
    <dbReference type="NCBI Taxonomy" id="476552"/>
    <lineage>
        <taxon>Bacteria</taxon>
        <taxon>Bacillati</taxon>
        <taxon>Actinomycetota</taxon>
        <taxon>Actinomycetes</taxon>
        <taxon>Kitasatosporales</taxon>
        <taxon>Streptomycetaceae</taxon>
        <taxon>Streptomyces</taxon>
    </lineage>
</organism>
<dbReference type="PANTHER" id="PTHR46825:SF7">
    <property type="entry name" value="D-ALANYL-D-ALANINE CARBOXYPEPTIDASE"/>
    <property type="match status" value="1"/>
</dbReference>
<feature type="chain" id="PRO_5047189003" evidence="1">
    <location>
        <begin position="25"/>
        <end position="400"/>
    </location>
</feature>
<accession>A0ABW8LFN3</accession>
<protein>
    <submittedName>
        <fullName evidence="3">Serine hydrolase domain-containing protein</fullName>
        <ecNumber evidence="3">3.-.-.-</ecNumber>
    </submittedName>
</protein>
<evidence type="ECO:0000313" key="4">
    <source>
        <dbReference type="Proteomes" id="UP001620295"/>
    </source>
</evidence>
<dbReference type="Pfam" id="PF00144">
    <property type="entry name" value="Beta-lactamase"/>
    <property type="match status" value="1"/>
</dbReference>
<dbReference type="InterPro" id="IPR001466">
    <property type="entry name" value="Beta-lactam-related"/>
</dbReference>
<evidence type="ECO:0000313" key="3">
    <source>
        <dbReference type="EMBL" id="MFK4264723.1"/>
    </source>
</evidence>
<keyword evidence="3" id="KW-0378">Hydrolase</keyword>
<dbReference type="InterPro" id="IPR012338">
    <property type="entry name" value="Beta-lactam/transpept-like"/>
</dbReference>